<protein>
    <submittedName>
        <fullName evidence="2">Beta-ketoacyl synthase chain length factor</fullName>
    </submittedName>
</protein>
<sequence length="301" mass="31793">MLTALQILDCRFWAPGLDDARTLAERARHPAFGLTDATLVLSAAPGAAEPKAAAAGVAPMLRRRLTPLGRAAADVLWAIEDPTTGRNPFLAPEDANSTALVFASRWGDIDEAIRQVKDVAQGAPLSPARFATSVHNGIAAVLTIAAGFRGNVLALANGPLSLAAAFDAAVGLLTEVERVIVVSYDLKPPVDFAAPGSTHALAFLCARAEDDSNPARMRELMNRGPVLAQRTRAFKGSEAPDPRLDQPGAPSADLDILRWLMTEGSEARTTTFFARHGAVVLGKDGTLTRINGVDFSQEAQQ</sequence>
<name>A0ABS2DSX5_9BURK</name>
<feature type="domain" description="Beta-ketoacyl synthase-like N-terminal" evidence="1">
    <location>
        <begin position="50"/>
        <end position="210"/>
    </location>
</feature>
<gene>
    <name evidence="2" type="ORF">H6A60_08205</name>
</gene>
<dbReference type="InterPro" id="IPR016039">
    <property type="entry name" value="Thiolase-like"/>
</dbReference>
<dbReference type="Gene3D" id="3.40.47.10">
    <property type="match status" value="1"/>
</dbReference>
<dbReference type="RefSeq" id="WP_205103311.1">
    <property type="nucleotide sequence ID" value="NZ_JACJJC010000012.1"/>
</dbReference>
<reference evidence="2 3" key="1">
    <citation type="journal article" date="2021" name="Sci. Rep.">
        <title>The distribution of antibiotic resistance genes in chicken gut microbiota commensals.</title>
        <authorList>
            <person name="Juricova H."/>
            <person name="Matiasovicova J."/>
            <person name="Kubasova T."/>
            <person name="Cejkova D."/>
            <person name="Rychlik I."/>
        </authorList>
    </citation>
    <scope>NUCLEOTIDE SEQUENCE [LARGE SCALE GENOMIC DNA]</scope>
    <source>
        <strain evidence="2 3">An829</strain>
    </source>
</reference>
<evidence type="ECO:0000313" key="3">
    <source>
        <dbReference type="Proteomes" id="UP000715095"/>
    </source>
</evidence>
<dbReference type="Proteomes" id="UP000715095">
    <property type="component" value="Unassembled WGS sequence"/>
</dbReference>
<dbReference type="EMBL" id="JACJJC010000012">
    <property type="protein sequence ID" value="MBM6704461.1"/>
    <property type="molecule type" value="Genomic_DNA"/>
</dbReference>
<comment type="caution">
    <text evidence="2">The sequence shown here is derived from an EMBL/GenBank/DDBJ whole genome shotgun (WGS) entry which is preliminary data.</text>
</comment>
<evidence type="ECO:0000313" key="2">
    <source>
        <dbReference type="EMBL" id="MBM6704461.1"/>
    </source>
</evidence>
<accession>A0ABS2DSX5</accession>
<evidence type="ECO:0000259" key="1">
    <source>
        <dbReference type="Pfam" id="PF13723"/>
    </source>
</evidence>
<proteinExistence type="predicted"/>
<keyword evidence="3" id="KW-1185">Reference proteome</keyword>
<dbReference type="InterPro" id="IPR014030">
    <property type="entry name" value="Ketoacyl_synth_N"/>
</dbReference>
<dbReference type="Pfam" id="PF13723">
    <property type="entry name" value="Ketoacyl-synt_2"/>
    <property type="match status" value="1"/>
</dbReference>
<organism evidence="2 3">
    <name type="scientific">Sutterella massiliensis</name>
    <dbReference type="NCBI Taxonomy" id="1816689"/>
    <lineage>
        <taxon>Bacteria</taxon>
        <taxon>Pseudomonadati</taxon>
        <taxon>Pseudomonadota</taxon>
        <taxon>Betaproteobacteria</taxon>
        <taxon>Burkholderiales</taxon>
        <taxon>Sutterellaceae</taxon>
        <taxon>Sutterella</taxon>
    </lineage>
</organism>